<dbReference type="OrthoDB" id="9991560at2"/>
<dbReference type="EMBL" id="LQWZ01000035">
    <property type="protein sequence ID" value="OAH53919.1"/>
    <property type="molecule type" value="Genomic_DNA"/>
</dbReference>
<reference evidence="1 2" key="1">
    <citation type="submission" date="2016-01" db="EMBL/GenBank/DDBJ databases">
        <title>Investigation of taxonomic status of Bacillus aminovorans.</title>
        <authorList>
            <person name="Verma A."/>
            <person name="Pal Y."/>
            <person name="Krishnamurthi S."/>
        </authorList>
    </citation>
    <scope>NUCLEOTIDE SEQUENCE [LARGE SCALE GENOMIC DNA]</scope>
    <source>
        <strain evidence="1 2">DSM 4337</strain>
    </source>
</reference>
<name>A0A177KKN8_9BACI</name>
<comment type="caution">
    <text evidence="1">The sequence shown here is derived from an EMBL/GenBank/DDBJ whole genome shotgun (WGS) entry which is preliminary data.</text>
</comment>
<protein>
    <submittedName>
        <fullName evidence="1">Uncharacterized protein</fullName>
    </submittedName>
</protein>
<evidence type="ECO:0000313" key="1">
    <source>
        <dbReference type="EMBL" id="OAH53919.1"/>
    </source>
</evidence>
<evidence type="ECO:0000313" key="2">
    <source>
        <dbReference type="Proteomes" id="UP000077271"/>
    </source>
</evidence>
<organism evidence="1 2">
    <name type="scientific">Domibacillus aminovorans</name>
    <dbReference type="NCBI Taxonomy" id="29332"/>
    <lineage>
        <taxon>Bacteria</taxon>
        <taxon>Bacillati</taxon>
        <taxon>Bacillota</taxon>
        <taxon>Bacilli</taxon>
        <taxon>Bacillales</taxon>
        <taxon>Bacillaceae</taxon>
        <taxon>Domibacillus</taxon>
    </lineage>
</organism>
<dbReference type="RefSeq" id="WP_063975419.1">
    <property type="nucleotide sequence ID" value="NZ_LQWZ01000035.1"/>
</dbReference>
<dbReference type="AlphaFoldDB" id="A0A177KKN8"/>
<dbReference type="Proteomes" id="UP000077271">
    <property type="component" value="Unassembled WGS sequence"/>
</dbReference>
<accession>A0A177KKN8</accession>
<proteinExistence type="predicted"/>
<gene>
    <name evidence="1" type="ORF">AWH48_11670</name>
</gene>
<sequence length="252" mass="27840">MYYHYPFGFYYGQYYHPQMLPVFHPVVDYMFNQDSMPVQQNFARLTVPQVQRLKGSRIRTTLPSIPGTSTATVGDYNADLNEVQLLNIISEQTGIRHGNLRYTPSDLGGYEVISSPPGRGQGDPTVPPPTRGDCAVTGGPGKELIRPGEVSIGIVRVTYKIHECEIRTRPHAFGIAGQEGIITRSNRSVSTTVSGGNPALRVTFTAYVEGKSLWVEVQPQTRTINFPSGWGKWKNQGNPAKTKIGSWASLKI</sequence>